<dbReference type="EMBL" id="FWFW01000002">
    <property type="protein sequence ID" value="SLN25290.1"/>
    <property type="molecule type" value="Genomic_DNA"/>
</dbReference>
<name>A0A1Y5RTR5_9RHOB</name>
<evidence type="ECO:0000256" key="3">
    <source>
        <dbReference type="ARBA" id="ARBA00022475"/>
    </source>
</evidence>
<keyword evidence="7 9" id="KW-0472">Membrane</keyword>
<comment type="subunit">
    <text evidence="9">The complex comprises the extracytoplasmic solute receptor protein and the two transmembrane proteins.</text>
</comment>
<protein>
    <recommendedName>
        <fullName evidence="9">TRAP transporter small permease protein</fullName>
    </recommendedName>
</protein>
<dbReference type="PANTHER" id="PTHR35011:SF10">
    <property type="entry name" value="TRAP TRANSPORTER SMALL PERMEASE PROTEIN"/>
    <property type="match status" value="1"/>
</dbReference>
<keyword evidence="6 9" id="KW-1133">Transmembrane helix</keyword>
<evidence type="ECO:0000256" key="2">
    <source>
        <dbReference type="ARBA" id="ARBA00022448"/>
    </source>
</evidence>
<evidence type="ECO:0000256" key="5">
    <source>
        <dbReference type="ARBA" id="ARBA00022692"/>
    </source>
</evidence>
<evidence type="ECO:0000256" key="8">
    <source>
        <dbReference type="ARBA" id="ARBA00038436"/>
    </source>
</evidence>
<keyword evidence="3" id="KW-1003">Cell membrane</keyword>
<dbReference type="InterPro" id="IPR055348">
    <property type="entry name" value="DctQ"/>
</dbReference>
<dbReference type="RefSeq" id="WP_085847767.1">
    <property type="nucleotide sequence ID" value="NZ_FNZV01000002.1"/>
</dbReference>
<keyword evidence="4 9" id="KW-0997">Cell inner membrane</keyword>
<dbReference type="PANTHER" id="PTHR35011">
    <property type="entry name" value="2,3-DIKETO-L-GULONATE TRAP TRANSPORTER SMALL PERMEASE PROTEIN YIAM"/>
    <property type="match status" value="1"/>
</dbReference>
<dbReference type="GO" id="GO:0005886">
    <property type="term" value="C:plasma membrane"/>
    <property type="evidence" value="ECO:0007669"/>
    <property type="project" value="UniProtKB-SubCell"/>
</dbReference>
<dbReference type="AlphaFoldDB" id="A0A1Y5RTR5"/>
<organism evidence="11 12">
    <name type="scientific">Pacificibacter marinus</name>
    <dbReference type="NCBI Taxonomy" id="658057"/>
    <lineage>
        <taxon>Bacteria</taxon>
        <taxon>Pseudomonadati</taxon>
        <taxon>Pseudomonadota</taxon>
        <taxon>Alphaproteobacteria</taxon>
        <taxon>Rhodobacterales</taxon>
        <taxon>Roseobacteraceae</taxon>
        <taxon>Pacificibacter</taxon>
    </lineage>
</organism>
<feature type="transmembrane region" description="Helical" evidence="9">
    <location>
        <begin position="131"/>
        <end position="153"/>
    </location>
</feature>
<evidence type="ECO:0000256" key="1">
    <source>
        <dbReference type="ARBA" id="ARBA00004429"/>
    </source>
</evidence>
<dbReference type="InterPro" id="IPR007387">
    <property type="entry name" value="TRAP_DctQ"/>
</dbReference>
<keyword evidence="2 9" id="KW-0813">Transport</keyword>
<dbReference type="OrthoDB" id="4250245at2"/>
<feature type="transmembrane region" description="Helical" evidence="9">
    <location>
        <begin position="44"/>
        <end position="67"/>
    </location>
</feature>
<evidence type="ECO:0000313" key="11">
    <source>
        <dbReference type="EMBL" id="SLN25290.1"/>
    </source>
</evidence>
<proteinExistence type="inferred from homology"/>
<keyword evidence="5 9" id="KW-0812">Transmembrane</keyword>
<evidence type="ECO:0000256" key="6">
    <source>
        <dbReference type="ARBA" id="ARBA00022989"/>
    </source>
</evidence>
<comment type="similarity">
    <text evidence="8 9">Belongs to the TRAP transporter small permease family.</text>
</comment>
<dbReference type="STRING" id="658057.SAMN04488032_102211"/>
<evidence type="ECO:0000259" key="10">
    <source>
        <dbReference type="Pfam" id="PF04290"/>
    </source>
</evidence>
<reference evidence="11 12" key="1">
    <citation type="submission" date="2017-03" db="EMBL/GenBank/DDBJ databases">
        <authorList>
            <person name="Afonso C.L."/>
            <person name="Miller P.J."/>
            <person name="Scott M.A."/>
            <person name="Spackman E."/>
            <person name="Goraichik I."/>
            <person name="Dimitrov K.M."/>
            <person name="Suarez D.L."/>
            <person name="Swayne D.E."/>
        </authorList>
    </citation>
    <scope>NUCLEOTIDE SEQUENCE [LARGE SCALE GENOMIC DNA]</scope>
    <source>
        <strain evidence="11 12">CECT 7971</strain>
    </source>
</reference>
<dbReference type="GO" id="GO:0015740">
    <property type="term" value="P:C4-dicarboxylate transport"/>
    <property type="evidence" value="ECO:0007669"/>
    <property type="project" value="TreeGrafter"/>
</dbReference>
<comment type="function">
    <text evidence="9">Part of the tripartite ATP-independent periplasmic (TRAP) transport system.</text>
</comment>
<comment type="subcellular location">
    <subcellularLocation>
        <location evidence="1 9">Cell inner membrane</location>
        <topology evidence="1 9">Multi-pass membrane protein</topology>
    </subcellularLocation>
</comment>
<feature type="transmembrane region" description="Helical" evidence="9">
    <location>
        <begin position="12"/>
        <end position="32"/>
    </location>
</feature>
<dbReference type="GO" id="GO:0022857">
    <property type="term" value="F:transmembrane transporter activity"/>
    <property type="evidence" value="ECO:0007669"/>
    <property type="project" value="UniProtKB-UniRule"/>
</dbReference>
<accession>A0A1Y5RTR5</accession>
<evidence type="ECO:0000256" key="9">
    <source>
        <dbReference type="RuleBase" id="RU369079"/>
    </source>
</evidence>
<evidence type="ECO:0000313" key="12">
    <source>
        <dbReference type="Proteomes" id="UP000193307"/>
    </source>
</evidence>
<keyword evidence="12" id="KW-1185">Reference proteome</keyword>
<feature type="transmembrane region" description="Helical" evidence="9">
    <location>
        <begin position="88"/>
        <end position="111"/>
    </location>
</feature>
<sequence length="177" mass="19814">MIFLRNICEQFSAILGFFGRLAIFCLIAAMLYEVVARYAFGAPTLWAFDISYMLNGSIFLLGAAYSLQEDAHVRIDFLSQKFPRRVQQILNGLVYLLVMAPIGFAFTNVAANKAFKAFKTGELESVSPWAPHVWPFYSIIALGLFAFSLQFIVEAINYLSGTKTPGETNTELQDLET</sequence>
<dbReference type="Proteomes" id="UP000193307">
    <property type="component" value="Unassembled WGS sequence"/>
</dbReference>
<gene>
    <name evidence="11" type="primary">siaT_10</name>
    <name evidence="11" type="ORF">PAM7971_00875</name>
</gene>
<feature type="domain" description="Tripartite ATP-independent periplasmic transporters DctQ component" evidence="10">
    <location>
        <begin position="26"/>
        <end position="157"/>
    </location>
</feature>
<evidence type="ECO:0000256" key="4">
    <source>
        <dbReference type="ARBA" id="ARBA00022519"/>
    </source>
</evidence>
<evidence type="ECO:0000256" key="7">
    <source>
        <dbReference type="ARBA" id="ARBA00023136"/>
    </source>
</evidence>
<dbReference type="Pfam" id="PF04290">
    <property type="entry name" value="DctQ"/>
    <property type="match status" value="1"/>
</dbReference>